<comment type="caution">
    <text evidence="4">The sequence shown here is derived from an EMBL/GenBank/DDBJ whole genome shotgun (WGS) entry which is preliminary data.</text>
</comment>
<accession>A0ABR9QH89</accession>
<sequence>MTWNQQVVKANNKQYILQMIKAQAPISRAEIAKQLGLTKGTVSSLVSELIDANLCYESGPGESSGGRRPVMLLFNGKAGFSIGINIGVNYILGILTDLNGEIISEQKKTINKGTYEEVMKIVSQIIHYLIGSKPDSHYGVIGIGVGVPGIVNKEEEVLLAPNLGWKNINLKKELEKEFNLPVIIENEANAGAYGEKVFGAGRETDNLIYLSASIGIGVGFIFNNQLYRGAEGYSGEMGHMIIEANGKDCTCGSQGCWEQYASEQSLLKSAQALLQSKSDITLEYLIEEAKTSQEIRALFTKIGHYLGIGINNISNTFNPEQIIIGNRLAMAKDLLMDSITGFVKSNTLKHSRSSLEIQFSDLSIYSSALGVSAQTIEAFLANTLFEQTN</sequence>
<dbReference type="InterPro" id="IPR000600">
    <property type="entry name" value="ROK"/>
</dbReference>
<evidence type="ECO:0000256" key="1">
    <source>
        <dbReference type="ARBA" id="ARBA00002486"/>
    </source>
</evidence>
<proteinExistence type="inferred from homology"/>
<dbReference type="InterPro" id="IPR036390">
    <property type="entry name" value="WH_DNA-bd_sf"/>
</dbReference>
<comment type="function">
    <text evidence="1">Transcriptional repressor of xylose-utilizing enzymes.</text>
</comment>
<keyword evidence="5" id="KW-1185">Reference proteome</keyword>
<evidence type="ECO:0000256" key="2">
    <source>
        <dbReference type="ARBA" id="ARBA00006479"/>
    </source>
</evidence>
<keyword evidence="3" id="KW-0859">Xylose metabolism</keyword>
<gene>
    <name evidence="4" type="ORF">IMZ08_07285</name>
</gene>
<dbReference type="InterPro" id="IPR043129">
    <property type="entry name" value="ATPase_NBD"/>
</dbReference>
<dbReference type="RefSeq" id="WP_193535330.1">
    <property type="nucleotide sequence ID" value="NZ_JADCLJ010000018.1"/>
</dbReference>
<name>A0ABR9QH89_9BACI</name>
<evidence type="ECO:0000313" key="4">
    <source>
        <dbReference type="EMBL" id="MBE4907855.1"/>
    </source>
</evidence>
<evidence type="ECO:0000256" key="3">
    <source>
        <dbReference type="ARBA" id="ARBA00022629"/>
    </source>
</evidence>
<comment type="similarity">
    <text evidence="2">Belongs to the ROK (NagC/XylR) family.</text>
</comment>
<protein>
    <submittedName>
        <fullName evidence="4">ROK family transcriptional regulator</fullName>
    </submittedName>
</protein>
<dbReference type="PANTHER" id="PTHR18964">
    <property type="entry name" value="ROK (REPRESSOR, ORF, KINASE) FAMILY"/>
    <property type="match status" value="1"/>
</dbReference>
<dbReference type="Gene3D" id="3.30.420.40">
    <property type="match status" value="2"/>
</dbReference>
<dbReference type="InterPro" id="IPR036388">
    <property type="entry name" value="WH-like_DNA-bd_sf"/>
</dbReference>
<evidence type="ECO:0000313" key="5">
    <source>
        <dbReference type="Proteomes" id="UP001516662"/>
    </source>
</evidence>
<dbReference type="Pfam" id="PF00480">
    <property type="entry name" value="ROK"/>
    <property type="match status" value="1"/>
</dbReference>
<dbReference type="Gene3D" id="1.10.10.10">
    <property type="entry name" value="Winged helix-like DNA-binding domain superfamily/Winged helix DNA-binding domain"/>
    <property type="match status" value="1"/>
</dbReference>
<dbReference type="EMBL" id="JADCLJ010000018">
    <property type="protein sequence ID" value="MBE4907855.1"/>
    <property type="molecule type" value="Genomic_DNA"/>
</dbReference>
<dbReference type="CDD" id="cd24076">
    <property type="entry name" value="ASKHA_ATPase_ROK_BsXylR-like"/>
    <property type="match status" value="1"/>
</dbReference>
<dbReference type="Pfam" id="PF13412">
    <property type="entry name" value="HTH_24"/>
    <property type="match status" value="1"/>
</dbReference>
<organism evidence="4 5">
    <name type="scientific">Litchfieldia luteola</name>
    <dbReference type="NCBI Taxonomy" id="682179"/>
    <lineage>
        <taxon>Bacteria</taxon>
        <taxon>Bacillati</taxon>
        <taxon>Bacillota</taxon>
        <taxon>Bacilli</taxon>
        <taxon>Bacillales</taxon>
        <taxon>Bacillaceae</taxon>
        <taxon>Litchfieldia</taxon>
    </lineage>
</organism>
<dbReference type="SUPFAM" id="SSF46785">
    <property type="entry name" value="Winged helix' DNA-binding domain"/>
    <property type="match status" value="1"/>
</dbReference>
<dbReference type="Proteomes" id="UP001516662">
    <property type="component" value="Unassembled WGS sequence"/>
</dbReference>
<dbReference type="SUPFAM" id="SSF53067">
    <property type="entry name" value="Actin-like ATPase domain"/>
    <property type="match status" value="1"/>
</dbReference>
<dbReference type="PANTHER" id="PTHR18964:SF149">
    <property type="entry name" value="BIFUNCTIONAL UDP-N-ACETYLGLUCOSAMINE 2-EPIMERASE_N-ACETYLMANNOSAMINE KINASE"/>
    <property type="match status" value="1"/>
</dbReference>
<reference evidence="4 5" key="1">
    <citation type="submission" date="2020-10" db="EMBL/GenBank/DDBJ databases">
        <title>Bacillus sp. HD4P25, an endophyte from a halophyte.</title>
        <authorList>
            <person name="Sun J.-Q."/>
        </authorList>
    </citation>
    <scope>NUCLEOTIDE SEQUENCE [LARGE SCALE GENOMIC DNA]</scope>
    <source>
        <strain evidence="4 5">YIM 93174</strain>
    </source>
</reference>
<keyword evidence="3" id="KW-0119">Carbohydrate metabolism</keyword>